<organism evidence="9 10">
    <name type="scientific">Cyphomyrmex costatus</name>
    <dbReference type="NCBI Taxonomy" id="456900"/>
    <lineage>
        <taxon>Eukaryota</taxon>
        <taxon>Metazoa</taxon>
        <taxon>Ecdysozoa</taxon>
        <taxon>Arthropoda</taxon>
        <taxon>Hexapoda</taxon>
        <taxon>Insecta</taxon>
        <taxon>Pterygota</taxon>
        <taxon>Neoptera</taxon>
        <taxon>Endopterygota</taxon>
        <taxon>Hymenoptera</taxon>
        <taxon>Apocrita</taxon>
        <taxon>Aculeata</taxon>
        <taxon>Formicoidea</taxon>
        <taxon>Formicidae</taxon>
        <taxon>Myrmicinae</taxon>
        <taxon>Cyphomyrmex</taxon>
    </lineage>
</organism>
<reference evidence="9 10" key="1">
    <citation type="submission" date="2016-03" db="EMBL/GenBank/DDBJ databases">
        <title>Cyphomyrmex costatus WGS genome.</title>
        <authorList>
            <person name="Nygaard S."/>
            <person name="Hu H."/>
            <person name="Boomsma J."/>
            <person name="Zhang G."/>
        </authorList>
    </citation>
    <scope>NUCLEOTIDE SEQUENCE [LARGE SCALE GENOMIC DNA]</scope>
    <source>
        <strain evidence="9">MS0001</strain>
        <tissue evidence="9">Whole body</tissue>
    </source>
</reference>
<dbReference type="GO" id="GO:0046872">
    <property type="term" value="F:metal ion binding"/>
    <property type="evidence" value="ECO:0007669"/>
    <property type="project" value="UniProtKB-KW"/>
</dbReference>
<sequence>MCKVVLFDLETTGLSKNDEISQIAAYTKESSYDMYIIPSKGISKGASAVTGLHGLNGELYLRENRVQAVSASQAFQQFLQYLDNFKRPIILAAHNGFRFDTPRIMKLACEVRLIDQFKTLITGFADTLHIARKLLPERRKNKLKFSIEALATEFVPSQNLEALHNATDDVITLQKILDAVGITDEIIKKNTKTIQQLLQEERNETTISTNKESLKLFKENISASMINKIAKAGLNKLMLQQAFEKGGCEGIRVILGESVNGKARVTTNKKEREY</sequence>
<dbReference type="SUPFAM" id="SSF53098">
    <property type="entry name" value="Ribonuclease H-like"/>
    <property type="match status" value="1"/>
</dbReference>
<dbReference type="PANTHER" id="PTHR13058">
    <property type="entry name" value="THREE PRIME REPAIR EXONUCLEASE 1, 2"/>
    <property type="match status" value="1"/>
</dbReference>
<dbReference type="GO" id="GO:0003676">
    <property type="term" value="F:nucleic acid binding"/>
    <property type="evidence" value="ECO:0007669"/>
    <property type="project" value="InterPro"/>
</dbReference>
<keyword evidence="2" id="KW-0540">Nuclease</keyword>
<dbReference type="GO" id="GO:0008296">
    <property type="term" value="F:3'-5'-DNA exonuclease activity"/>
    <property type="evidence" value="ECO:0007669"/>
    <property type="project" value="TreeGrafter"/>
</dbReference>
<dbReference type="InterPro" id="IPR013520">
    <property type="entry name" value="Ribonucl_H"/>
</dbReference>
<protein>
    <submittedName>
        <fullName evidence="9">DNA polymerase III polC-type</fullName>
    </submittedName>
</protein>
<dbReference type="InterPro" id="IPR054362">
    <property type="entry name" value="Exu_RNase_H-like"/>
</dbReference>
<dbReference type="InterPro" id="IPR057617">
    <property type="entry name" value="PML_C"/>
</dbReference>
<evidence type="ECO:0000256" key="5">
    <source>
        <dbReference type="ARBA" id="ARBA00022839"/>
    </source>
</evidence>
<evidence type="ECO:0000313" key="10">
    <source>
        <dbReference type="Proteomes" id="UP000078542"/>
    </source>
</evidence>
<dbReference type="AlphaFoldDB" id="A0A151ICN1"/>
<dbReference type="STRING" id="456900.A0A151ICN1"/>
<dbReference type="InterPro" id="IPR040393">
    <property type="entry name" value="TREX1/2"/>
</dbReference>
<comment type="cofactor">
    <cofactor evidence="1">
        <name>Mg(2+)</name>
        <dbReference type="ChEBI" id="CHEBI:18420"/>
    </cofactor>
</comment>
<dbReference type="GO" id="GO:0006308">
    <property type="term" value="P:DNA catabolic process"/>
    <property type="evidence" value="ECO:0007669"/>
    <property type="project" value="TreeGrafter"/>
</dbReference>
<accession>A0A151ICN1</accession>
<evidence type="ECO:0000256" key="2">
    <source>
        <dbReference type="ARBA" id="ARBA00022722"/>
    </source>
</evidence>
<comment type="similarity">
    <text evidence="7">Belongs to the exonuclease superfamily. TREX family.</text>
</comment>
<proteinExistence type="inferred from homology"/>
<keyword evidence="4" id="KW-0378">Hydrolase</keyword>
<dbReference type="Proteomes" id="UP000078542">
    <property type="component" value="Unassembled WGS sequence"/>
</dbReference>
<dbReference type="Gene3D" id="3.30.420.10">
    <property type="entry name" value="Ribonuclease H-like superfamily/Ribonuclease H"/>
    <property type="match status" value="1"/>
</dbReference>
<dbReference type="SMART" id="SM00479">
    <property type="entry name" value="EXOIII"/>
    <property type="match status" value="1"/>
</dbReference>
<evidence type="ECO:0000256" key="7">
    <source>
        <dbReference type="ARBA" id="ARBA00025769"/>
    </source>
</evidence>
<keyword evidence="6" id="KW-0460">Magnesium</keyword>
<evidence type="ECO:0000256" key="3">
    <source>
        <dbReference type="ARBA" id="ARBA00022723"/>
    </source>
</evidence>
<keyword evidence="10" id="KW-1185">Reference proteome</keyword>
<dbReference type="InterPro" id="IPR012337">
    <property type="entry name" value="RNaseH-like_sf"/>
</dbReference>
<dbReference type="CDD" id="cd06127">
    <property type="entry name" value="DEDDh"/>
    <property type="match status" value="1"/>
</dbReference>
<gene>
    <name evidence="9" type="ORF">ALC62_11457</name>
</gene>
<dbReference type="Pfam" id="PF22123">
    <property type="entry name" value="Exu_RNase_H_like"/>
    <property type="match status" value="1"/>
</dbReference>
<dbReference type="Pfam" id="PF25244">
    <property type="entry name" value="PML_C"/>
    <property type="match status" value="1"/>
</dbReference>
<feature type="domain" description="Exonuclease" evidence="8">
    <location>
        <begin position="3"/>
        <end position="186"/>
    </location>
</feature>
<evidence type="ECO:0000259" key="8">
    <source>
        <dbReference type="SMART" id="SM00479"/>
    </source>
</evidence>
<evidence type="ECO:0000313" key="9">
    <source>
        <dbReference type="EMBL" id="KYM97853.1"/>
    </source>
</evidence>
<evidence type="ECO:0000256" key="4">
    <source>
        <dbReference type="ARBA" id="ARBA00022801"/>
    </source>
</evidence>
<keyword evidence="5" id="KW-0269">Exonuclease</keyword>
<keyword evidence="3" id="KW-0479">Metal-binding</keyword>
<evidence type="ECO:0000256" key="6">
    <source>
        <dbReference type="ARBA" id="ARBA00022842"/>
    </source>
</evidence>
<dbReference type="GO" id="GO:0005737">
    <property type="term" value="C:cytoplasm"/>
    <property type="evidence" value="ECO:0007669"/>
    <property type="project" value="TreeGrafter"/>
</dbReference>
<dbReference type="InterPro" id="IPR036397">
    <property type="entry name" value="RNaseH_sf"/>
</dbReference>
<dbReference type="PANTHER" id="PTHR13058:SF22">
    <property type="entry name" value="EXODEOXYRIBONUCLEASE III"/>
    <property type="match status" value="1"/>
</dbReference>
<evidence type="ECO:0000256" key="1">
    <source>
        <dbReference type="ARBA" id="ARBA00001946"/>
    </source>
</evidence>
<name>A0A151ICN1_9HYME</name>
<dbReference type="EMBL" id="KQ978025">
    <property type="protein sequence ID" value="KYM97853.1"/>
    <property type="molecule type" value="Genomic_DNA"/>
</dbReference>